<organism evidence="3 4">
    <name type="scientific">Paraconexibacter antarcticus</name>
    <dbReference type="NCBI Taxonomy" id="2949664"/>
    <lineage>
        <taxon>Bacteria</taxon>
        <taxon>Bacillati</taxon>
        <taxon>Actinomycetota</taxon>
        <taxon>Thermoleophilia</taxon>
        <taxon>Solirubrobacterales</taxon>
        <taxon>Paraconexibacteraceae</taxon>
        <taxon>Paraconexibacter</taxon>
    </lineage>
</organism>
<name>A0ABY5DS78_9ACTN</name>
<dbReference type="Pfam" id="PF01553">
    <property type="entry name" value="Acyltransferase"/>
    <property type="match status" value="1"/>
</dbReference>
<keyword evidence="3" id="KW-0808">Transferase</keyword>
<reference evidence="3 4" key="1">
    <citation type="submission" date="2022-06" db="EMBL/GenBank/DDBJ databases">
        <title>Paraconexibacter antarcticus.</title>
        <authorList>
            <person name="Kim C.S."/>
        </authorList>
    </citation>
    <scope>NUCLEOTIDE SEQUENCE [LARGE SCALE GENOMIC DNA]</scope>
    <source>
        <strain evidence="3 4">02-257</strain>
    </source>
</reference>
<keyword evidence="1" id="KW-0472">Membrane</keyword>
<evidence type="ECO:0000313" key="4">
    <source>
        <dbReference type="Proteomes" id="UP001056035"/>
    </source>
</evidence>
<dbReference type="GO" id="GO:0016746">
    <property type="term" value="F:acyltransferase activity"/>
    <property type="evidence" value="ECO:0007669"/>
    <property type="project" value="UniProtKB-KW"/>
</dbReference>
<proteinExistence type="predicted"/>
<accession>A0ABY5DS78</accession>
<evidence type="ECO:0000256" key="1">
    <source>
        <dbReference type="SAM" id="Phobius"/>
    </source>
</evidence>
<feature type="domain" description="Phospholipid/glycerol acyltransferase" evidence="2">
    <location>
        <begin position="139"/>
        <end position="255"/>
    </location>
</feature>
<feature type="transmembrane region" description="Helical" evidence="1">
    <location>
        <begin position="27"/>
        <end position="51"/>
    </location>
</feature>
<sequence>MGPLQPDDGPATRRYVRRARGIAVETLAFVLVTLLFPLLLVAAVVVDLALWLRRRKPWMAVRLLAFAWWFLAGEMLGMTSLLVTWLTTGGPFVADHPRRRRWVYRTRIRWAGGHFGGVRRIFGLKLEVDGLELGGPGPVIIFIRHASIIDNTMPDALIGKAHGIGLNFVLKRELELIPTIDIGGRMVPTTFVRRASKAPEAELAQVRRLAIDMEPTEGILIYPEGTRHTDAKLAKAQATIAERQPHIAPLAARLRHVLPPRLGGPLVLLDEAAGAADVVFCGHVGLDGFEYISDIWAGGLVGTTVRVKLWRHPGSSVPADEDGRTRWLYEHWQTLDDWVGAQRAELGPGGRAPKAAAAHRG</sequence>
<dbReference type="Proteomes" id="UP001056035">
    <property type="component" value="Chromosome"/>
</dbReference>
<dbReference type="SUPFAM" id="SSF69593">
    <property type="entry name" value="Glycerol-3-phosphate (1)-acyltransferase"/>
    <property type="match status" value="1"/>
</dbReference>
<keyword evidence="1" id="KW-0812">Transmembrane</keyword>
<keyword evidence="4" id="KW-1185">Reference proteome</keyword>
<dbReference type="PANTHER" id="PTHR10983">
    <property type="entry name" value="1-ACYLGLYCEROL-3-PHOSPHATE ACYLTRANSFERASE-RELATED"/>
    <property type="match status" value="1"/>
</dbReference>
<evidence type="ECO:0000259" key="2">
    <source>
        <dbReference type="SMART" id="SM00563"/>
    </source>
</evidence>
<feature type="transmembrane region" description="Helical" evidence="1">
    <location>
        <begin position="63"/>
        <end position="86"/>
    </location>
</feature>
<dbReference type="SMART" id="SM00563">
    <property type="entry name" value="PlsC"/>
    <property type="match status" value="1"/>
</dbReference>
<dbReference type="RefSeq" id="WP_254571242.1">
    <property type="nucleotide sequence ID" value="NZ_CP098502.1"/>
</dbReference>
<dbReference type="PANTHER" id="PTHR10983:SF24">
    <property type="entry name" value="1-ACYLGLYCEROL-3-PHOSPHATE O-ACYLTRANSFERASE 3, ISOFORM E-RELATED"/>
    <property type="match status" value="1"/>
</dbReference>
<protein>
    <submittedName>
        <fullName evidence="3">1-acyl-sn-glycerol-3-phosphate acyltransferase</fullName>
    </submittedName>
</protein>
<evidence type="ECO:0000313" key="3">
    <source>
        <dbReference type="EMBL" id="UTI64541.1"/>
    </source>
</evidence>
<dbReference type="EMBL" id="CP098502">
    <property type="protein sequence ID" value="UTI64541.1"/>
    <property type="molecule type" value="Genomic_DNA"/>
</dbReference>
<keyword evidence="1" id="KW-1133">Transmembrane helix</keyword>
<dbReference type="InterPro" id="IPR002123">
    <property type="entry name" value="Plipid/glycerol_acylTrfase"/>
</dbReference>
<keyword evidence="3" id="KW-0012">Acyltransferase</keyword>
<gene>
    <name evidence="3" type="ORF">NBH00_24790</name>
</gene>